<reference evidence="3 4" key="1">
    <citation type="journal article" date="2019" name="Int. J. Syst. Evol. Microbiol.">
        <title>The Global Catalogue of Microorganisms (GCM) 10K type strain sequencing project: providing services to taxonomists for standard genome sequencing and annotation.</title>
        <authorList>
            <consortium name="The Broad Institute Genomics Platform"/>
            <consortium name="The Broad Institute Genome Sequencing Center for Infectious Disease"/>
            <person name="Wu L."/>
            <person name="Ma J."/>
        </authorList>
    </citation>
    <scope>NUCLEOTIDE SEQUENCE [LARGE SCALE GENOMIC DNA]</scope>
    <source>
        <strain evidence="3 4">JCM 14319</strain>
    </source>
</reference>
<name>A0ABN2KHA6_9MICO</name>
<dbReference type="Proteomes" id="UP001500506">
    <property type="component" value="Unassembled WGS sequence"/>
</dbReference>
<feature type="region of interest" description="Disordered" evidence="1">
    <location>
        <begin position="176"/>
        <end position="207"/>
    </location>
</feature>
<organism evidence="3 4">
    <name type="scientific">Agromyces humatus</name>
    <dbReference type="NCBI Taxonomy" id="279573"/>
    <lineage>
        <taxon>Bacteria</taxon>
        <taxon>Bacillati</taxon>
        <taxon>Actinomycetota</taxon>
        <taxon>Actinomycetes</taxon>
        <taxon>Micrococcales</taxon>
        <taxon>Microbacteriaceae</taxon>
        <taxon>Agromyces</taxon>
    </lineage>
</organism>
<dbReference type="Gene3D" id="1.10.10.10">
    <property type="entry name" value="Winged helix-like DNA-binding domain superfamily/Winged helix DNA-binding domain"/>
    <property type="match status" value="1"/>
</dbReference>
<evidence type="ECO:0000313" key="4">
    <source>
        <dbReference type="Proteomes" id="UP001500506"/>
    </source>
</evidence>
<evidence type="ECO:0000259" key="2">
    <source>
        <dbReference type="Pfam" id="PF03551"/>
    </source>
</evidence>
<dbReference type="SUPFAM" id="SSF46785">
    <property type="entry name" value="Winged helix' DNA-binding domain"/>
    <property type="match status" value="1"/>
</dbReference>
<evidence type="ECO:0000313" key="3">
    <source>
        <dbReference type="EMBL" id="GAA1756187.1"/>
    </source>
</evidence>
<feature type="compositionally biased region" description="Low complexity" evidence="1">
    <location>
        <begin position="194"/>
        <end position="207"/>
    </location>
</feature>
<dbReference type="Pfam" id="PF03551">
    <property type="entry name" value="PadR"/>
    <property type="match status" value="1"/>
</dbReference>
<feature type="domain" description="Transcription regulator PadR N-terminal" evidence="2">
    <location>
        <begin position="7"/>
        <end position="77"/>
    </location>
</feature>
<gene>
    <name evidence="3" type="ORF">GCM10009747_13050</name>
</gene>
<evidence type="ECO:0000256" key="1">
    <source>
        <dbReference type="SAM" id="MobiDB-lite"/>
    </source>
</evidence>
<dbReference type="RefSeq" id="WP_232497066.1">
    <property type="nucleotide sequence ID" value="NZ_BAAANH010000002.1"/>
</dbReference>
<dbReference type="InterPro" id="IPR036388">
    <property type="entry name" value="WH-like_DNA-bd_sf"/>
</dbReference>
<dbReference type="EMBL" id="BAAANH010000002">
    <property type="protein sequence ID" value="GAA1756187.1"/>
    <property type="molecule type" value="Genomic_DNA"/>
</dbReference>
<dbReference type="InterPro" id="IPR036390">
    <property type="entry name" value="WH_DNA-bd_sf"/>
</dbReference>
<comment type="caution">
    <text evidence="3">The sequence shown here is derived from an EMBL/GenBank/DDBJ whole genome shotgun (WGS) entry which is preliminary data.</text>
</comment>
<keyword evidence="4" id="KW-1185">Reference proteome</keyword>
<protein>
    <recommendedName>
        <fullName evidence="2">Transcription regulator PadR N-terminal domain-containing protein</fullName>
    </recommendedName>
</protein>
<proteinExistence type="predicted"/>
<sequence>MAVRDALLALLTTGPAYGFQLHGALETRTGGRRRVNVGQTYATIERATKGGLIESAGTTADGLPLHQLTKAGREAVEAWLGGADAPGADPWDETIDRVLVVASLPGLDPSAVLAAERHRWDARRLAAESTAAELSSETASGGAAAELLRLAIAADAARAVAAIDWLDVVTRAVTSGPPLSFAPNEQRPRRGRRPGSAAVAAQESAIA</sequence>
<dbReference type="InterPro" id="IPR005149">
    <property type="entry name" value="Tscrpt_reg_PadR_N"/>
</dbReference>
<accession>A0ABN2KHA6</accession>